<keyword evidence="2 7" id="KW-0812">Transmembrane</keyword>
<name>A0A9P5TV82_GYMJU</name>
<evidence type="ECO:0000313" key="10">
    <source>
        <dbReference type="Proteomes" id="UP000724874"/>
    </source>
</evidence>
<dbReference type="EMBL" id="JADNYJ010000001">
    <property type="protein sequence ID" value="KAF8914133.1"/>
    <property type="molecule type" value="Genomic_DNA"/>
</dbReference>
<dbReference type="OrthoDB" id="544685at2759"/>
<dbReference type="SUPFAM" id="SSF47473">
    <property type="entry name" value="EF-hand"/>
    <property type="match status" value="1"/>
</dbReference>
<feature type="compositionally biased region" description="Acidic residues" evidence="6">
    <location>
        <begin position="67"/>
        <end position="78"/>
    </location>
</feature>
<dbReference type="Gene3D" id="1.10.287.1260">
    <property type="match status" value="1"/>
</dbReference>
<dbReference type="PANTHER" id="PTHR31323">
    <property type="entry name" value="MECHANOSENSITIVE ION CHANNEL PROTEIN MSY2"/>
    <property type="match status" value="1"/>
</dbReference>
<feature type="compositionally biased region" description="Polar residues" evidence="6">
    <location>
        <begin position="346"/>
        <end position="359"/>
    </location>
</feature>
<evidence type="ECO:0000259" key="8">
    <source>
        <dbReference type="PROSITE" id="PS50222"/>
    </source>
</evidence>
<keyword evidence="10" id="KW-1185">Reference proteome</keyword>
<keyword evidence="5 7" id="KW-0472">Membrane</keyword>
<feature type="transmembrane region" description="Helical" evidence="7">
    <location>
        <begin position="601"/>
        <end position="620"/>
    </location>
</feature>
<evidence type="ECO:0000256" key="1">
    <source>
        <dbReference type="ARBA" id="ARBA00004370"/>
    </source>
</evidence>
<accession>A0A9P5TV82</accession>
<dbReference type="SMART" id="SM00054">
    <property type="entry name" value="EFh"/>
    <property type="match status" value="1"/>
</dbReference>
<protein>
    <submittedName>
        <fullName evidence="9">Mechanosensitive ion channel-domain-containing protein</fullName>
    </submittedName>
</protein>
<feature type="compositionally biased region" description="Polar residues" evidence="6">
    <location>
        <begin position="1"/>
        <end position="10"/>
    </location>
</feature>
<feature type="transmembrane region" description="Helical" evidence="7">
    <location>
        <begin position="157"/>
        <end position="181"/>
    </location>
</feature>
<dbReference type="GO" id="GO:0016020">
    <property type="term" value="C:membrane"/>
    <property type="evidence" value="ECO:0007669"/>
    <property type="project" value="UniProtKB-SubCell"/>
</dbReference>
<sequence length="891" mass="100396">MVQVPLQSEGSDTEQNRLASTSRQRPPPKVQFPESLEKVASIPTFFRTHTRQDSDAVSSGAPSIAGTDDEDSDDFHWSDDEDLVDQEAKFGKHMGVKEVKRGWGLKRILSLLFSSLIGSTLLAAILVTPGVLIHFFWYKKHPTEHRRYIKDNVQAWLFWAAANIIISWYLAMVIDVVPILFRYAVSAVWGHVSEAIKTRIELYVSVKDTIKPAFYAASAYASWAIIFQDVFSLHNASTTASSSAQYTNRLSQVVEFFFFLFLVWCGQRMLSHFIAFSFHRTAYKERVEEVEKALLVVEKLRQYRPKLPTPQRPGTRTPVFGGLGFPTTLTDKQHSRLLSKALKNATPISSRTNTNTSHGNDAEDDEDIELEEADRTLVNKKGKAPDRYSWFNGSGETSELGHLERQQSGQTDEYDKEKSKMAIEKEGLQAEIEMSPMAPATGQLYTARPATPSMFNPHRYPPAGSPRESEDGRTADAALKQAAKLFKDAILHDARNITGQNEEKDGLSWNVSSSHEAKHLARSIWMKFRAGRSWLIPADFYPAFSDHVKAEEAFKVFDKDGNGDISRSELKQSVIRVYKERRFLARSMRDVGEALKTLDRILLFFAAVVLFFIALSIFGVNVTKSLTSMYTLGIAASFVFKNAASSAFDAIMLLFVTHPYDTGDRVIIGTENLIVRKVGLFATVFGRSDGSETYYFNSQLFSQFILNVRRSGKTFENLVMQVAWDTSLTKLDALEKCLNDWLSTEENRWYEPSTNITLSNIQYQRYLELTIGIGHNGNWQDWGLRLARKTAFHAAVQYYCHQLGIVGYESPLPVVFANPATLTYQPRSLAEEAQSPTEQGNAELLKEETMKEAKSMKPTLGFLPPLADRSSHLIRARKSKNRKANMGASNA</sequence>
<dbReference type="GO" id="GO:0005262">
    <property type="term" value="F:calcium channel activity"/>
    <property type="evidence" value="ECO:0007669"/>
    <property type="project" value="TreeGrafter"/>
</dbReference>
<feature type="transmembrane region" description="Helical" evidence="7">
    <location>
        <begin position="256"/>
        <end position="276"/>
    </location>
</feature>
<feature type="transmembrane region" description="Helical" evidence="7">
    <location>
        <begin position="108"/>
        <end position="137"/>
    </location>
</feature>
<evidence type="ECO:0000256" key="6">
    <source>
        <dbReference type="SAM" id="MobiDB-lite"/>
    </source>
</evidence>
<evidence type="ECO:0000313" key="9">
    <source>
        <dbReference type="EMBL" id="KAF8914133.1"/>
    </source>
</evidence>
<dbReference type="SUPFAM" id="SSF50182">
    <property type="entry name" value="Sm-like ribonucleoproteins"/>
    <property type="match status" value="1"/>
</dbReference>
<dbReference type="AlphaFoldDB" id="A0A9P5TV82"/>
<evidence type="ECO:0000256" key="2">
    <source>
        <dbReference type="ARBA" id="ARBA00022692"/>
    </source>
</evidence>
<reference evidence="9" key="1">
    <citation type="submission" date="2020-11" db="EMBL/GenBank/DDBJ databases">
        <authorList>
            <consortium name="DOE Joint Genome Institute"/>
            <person name="Ahrendt S."/>
            <person name="Riley R."/>
            <person name="Andreopoulos W."/>
            <person name="LaButti K."/>
            <person name="Pangilinan J."/>
            <person name="Ruiz-duenas F.J."/>
            <person name="Barrasa J.M."/>
            <person name="Sanchez-Garcia M."/>
            <person name="Camarero S."/>
            <person name="Miyauchi S."/>
            <person name="Serrano A."/>
            <person name="Linde D."/>
            <person name="Babiker R."/>
            <person name="Drula E."/>
            <person name="Ayuso-Fernandez I."/>
            <person name="Pacheco R."/>
            <person name="Padilla G."/>
            <person name="Ferreira P."/>
            <person name="Barriuso J."/>
            <person name="Kellner H."/>
            <person name="Castanera R."/>
            <person name="Alfaro M."/>
            <person name="Ramirez L."/>
            <person name="Pisabarro A.G."/>
            <person name="Kuo A."/>
            <person name="Tritt A."/>
            <person name="Lipzen A."/>
            <person name="He G."/>
            <person name="Yan M."/>
            <person name="Ng V."/>
            <person name="Cullen D."/>
            <person name="Martin F."/>
            <person name="Rosso M.-N."/>
            <person name="Henrissat B."/>
            <person name="Hibbett D."/>
            <person name="Martinez A.T."/>
            <person name="Grigoriev I.V."/>
        </authorList>
    </citation>
    <scope>NUCLEOTIDE SEQUENCE</scope>
    <source>
        <strain evidence="9">AH 44721</strain>
    </source>
</reference>
<evidence type="ECO:0000256" key="4">
    <source>
        <dbReference type="ARBA" id="ARBA00022989"/>
    </source>
</evidence>
<comment type="subcellular location">
    <subcellularLocation>
        <location evidence="1">Membrane</location>
    </subcellularLocation>
</comment>
<comment type="caution">
    <text evidence="9">The sequence shown here is derived from an EMBL/GenBank/DDBJ whole genome shotgun (WGS) entry which is preliminary data.</text>
</comment>
<dbReference type="InterPro" id="IPR002048">
    <property type="entry name" value="EF_hand_dom"/>
</dbReference>
<proteinExistence type="predicted"/>
<dbReference type="InterPro" id="IPR011992">
    <property type="entry name" value="EF-hand-dom_pair"/>
</dbReference>
<evidence type="ECO:0000256" key="7">
    <source>
        <dbReference type="SAM" id="Phobius"/>
    </source>
</evidence>
<evidence type="ECO:0000256" key="3">
    <source>
        <dbReference type="ARBA" id="ARBA00022837"/>
    </source>
</evidence>
<gene>
    <name evidence="9" type="ORF">CPB84DRAFT_1811571</name>
</gene>
<dbReference type="Gene3D" id="1.10.238.10">
    <property type="entry name" value="EF-hand"/>
    <property type="match status" value="1"/>
</dbReference>
<feature type="region of interest" description="Disordered" evidence="6">
    <location>
        <begin position="342"/>
        <end position="367"/>
    </location>
</feature>
<feature type="region of interest" description="Disordered" evidence="6">
    <location>
        <begin position="447"/>
        <end position="475"/>
    </location>
</feature>
<feature type="domain" description="EF-hand" evidence="8">
    <location>
        <begin position="545"/>
        <end position="580"/>
    </location>
</feature>
<dbReference type="PANTHER" id="PTHR31323:SF1">
    <property type="entry name" value="MECHANOSENSITIVE ION CHANNEL PROTEIN"/>
    <property type="match status" value="1"/>
</dbReference>
<feature type="region of interest" description="Disordered" evidence="6">
    <location>
        <begin position="1"/>
        <end position="37"/>
    </location>
</feature>
<feature type="region of interest" description="Disordered" evidence="6">
    <location>
        <begin position="856"/>
        <end position="891"/>
    </location>
</feature>
<feature type="region of interest" description="Disordered" evidence="6">
    <location>
        <begin position="50"/>
        <end position="78"/>
    </location>
</feature>
<dbReference type="Pfam" id="PF00924">
    <property type="entry name" value="MS_channel_2nd"/>
    <property type="match status" value="1"/>
</dbReference>
<dbReference type="InterPro" id="IPR006685">
    <property type="entry name" value="MscS_channel_2nd"/>
</dbReference>
<keyword evidence="3" id="KW-0106">Calcium</keyword>
<organism evidence="9 10">
    <name type="scientific">Gymnopilus junonius</name>
    <name type="common">Spectacular rustgill mushroom</name>
    <name type="synonym">Gymnopilus spectabilis subsp. junonius</name>
    <dbReference type="NCBI Taxonomy" id="109634"/>
    <lineage>
        <taxon>Eukaryota</taxon>
        <taxon>Fungi</taxon>
        <taxon>Dikarya</taxon>
        <taxon>Basidiomycota</taxon>
        <taxon>Agaricomycotina</taxon>
        <taxon>Agaricomycetes</taxon>
        <taxon>Agaricomycetidae</taxon>
        <taxon>Agaricales</taxon>
        <taxon>Agaricineae</taxon>
        <taxon>Hymenogastraceae</taxon>
        <taxon>Gymnopilus</taxon>
    </lineage>
</organism>
<dbReference type="GO" id="GO:0006874">
    <property type="term" value="P:intracellular calcium ion homeostasis"/>
    <property type="evidence" value="ECO:0007669"/>
    <property type="project" value="TreeGrafter"/>
</dbReference>
<dbReference type="CDD" id="cd00051">
    <property type="entry name" value="EFh"/>
    <property type="match status" value="1"/>
</dbReference>
<keyword evidence="4 7" id="KW-1133">Transmembrane helix</keyword>
<evidence type="ECO:0000256" key="5">
    <source>
        <dbReference type="ARBA" id="ARBA00023136"/>
    </source>
</evidence>
<dbReference type="InterPro" id="IPR010920">
    <property type="entry name" value="LSM_dom_sf"/>
</dbReference>
<dbReference type="InterPro" id="IPR058650">
    <property type="entry name" value="Msy1/2-like"/>
</dbReference>
<dbReference type="Pfam" id="PF13405">
    <property type="entry name" value="EF-hand_6"/>
    <property type="match status" value="1"/>
</dbReference>
<dbReference type="InterPro" id="IPR018247">
    <property type="entry name" value="EF_Hand_1_Ca_BS"/>
</dbReference>
<feature type="compositionally biased region" description="Basic residues" evidence="6">
    <location>
        <begin position="872"/>
        <end position="883"/>
    </location>
</feature>
<dbReference type="GO" id="GO:0005509">
    <property type="term" value="F:calcium ion binding"/>
    <property type="evidence" value="ECO:0007669"/>
    <property type="project" value="InterPro"/>
</dbReference>
<dbReference type="InterPro" id="IPR023408">
    <property type="entry name" value="MscS_beta-dom_sf"/>
</dbReference>
<dbReference type="Proteomes" id="UP000724874">
    <property type="component" value="Unassembled WGS sequence"/>
</dbReference>
<feature type="region of interest" description="Disordered" evidence="6">
    <location>
        <begin position="384"/>
        <end position="419"/>
    </location>
</feature>
<dbReference type="Gene3D" id="2.30.30.60">
    <property type="match status" value="1"/>
</dbReference>
<dbReference type="PROSITE" id="PS00018">
    <property type="entry name" value="EF_HAND_1"/>
    <property type="match status" value="1"/>
</dbReference>
<dbReference type="PROSITE" id="PS50222">
    <property type="entry name" value="EF_HAND_2"/>
    <property type="match status" value="1"/>
</dbReference>
<dbReference type="Pfam" id="PF25886">
    <property type="entry name" value="Msy1"/>
    <property type="match status" value="1"/>
</dbReference>